<evidence type="ECO:0000313" key="3">
    <source>
        <dbReference type="EMBL" id="MCS5709227.1"/>
    </source>
</evidence>
<feature type="transmembrane region" description="Helical" evidence="1">
    <location>
        <begin position="94"/>
        <end position="114"/>
    </location>
</feature>
<name>A0A0Q9YBV8_9GAMM</name>
<dbReference type="AlphaFoldDB" id="A0A0Q9YBV8"/>
<dbReference type="Proteomes" id="UP000051494">
    <property type="component" value="Unassembled WGS sequence"/>
</dbReference>
<feature type="transmembrane region" description="Helical" evidence="1">
    <location>
        <begin position="450"/>
        <end position="467"/>
    </location>
</feature>
<reference evidence="2" key="1">
    <citation type="submission" date="2015-09" db="EMBL/GenBank/DDBJ databases">
        <title>Draft Genome Sequences of Two Novel Amoeba-resistant Intranuclear Bacteria, Candidatus Berkiella cookevillensis and Candidatus Berkiella aquae.</title>
        <authorList>
            <person name="Mehari Y.T."/>
            <person name="Arivett B.A."/>
            <person name="Farone A.L."/>
            <person name="Gunderson J.H."/>
            <person name="Farone M.B."/>
        </authorList>
    </citation>
    <scope>NUCLEOTIDE SEQUENCE [LARGE SCALE GENOMIC DNA]</scope>
    <source>
        <strain evidence="2">CC99</strain>
    </source>
</reference>
<protein>
    <recommendedName>
        <fullName evidence="5">Glycosyltransferase RgtA/B/C/D-like domain-containing protein</fullName>
    </recommendedName>
</protein>
<dbReference type="RefSeq" id="WP_057624943.1">
    <property type="nucleotide sequence ID" value="NZ_LKHV02000001.1"/>
</dbReference>
<accession>A0A0Q9YBV8</accession>
<dbReference type="EMBL" id="LKHV02000001">
    <property type="protein sequence ID" value="MCS5709227.1"/>
    <property type="molecule type" value="Genomic_DNA"/>
</dbReference>
<keyword evidence="1" id="KW-0812">Transmembrane</keyword>
<proteinExistence type="predicted"/>
<feature type="transmembrane region" description="Helical" evidence="1">
    <location>
        <begin position="220"/>
        <end position="237"/>
    </location>
</feature>
<feature type="transmembrane region" description="Helical" evidence="1">
    <location>
        <begin position="281"/>
        <end position="297"/>
    </location>
</feature>
<comment type="caution">
    <text evidence="2">The sequence shown here is derived from an EMBL/GenBank/DDBJ whole genome shotgun (WGS) entry which is preliminary data.</text>
</comment>
<reference evidence="3" key="2">
    <citation type="journal article" date="2016" name="Genome Announc.">
        <title>Draft Genome Sequences of Two Novel Amoeba-Resistant Intranuclear Bacteria, 'Candidatus Berkiella cookevillensis' and 'Candidatus Berkiella aquae'.</title>
        <authorList>
            <person name="Mehari Y.T."/>
            <person name="Arivett B.A."/>
            <person name="Farone A.L."/>
            <person name="Gunderson J.H."/>
            <person name="Farone M.B."/>
        </authorList>
    </citation>
    <scope>NUCLEOTIDE SEQUENCE</scope>
    <source>
        <strain evidence="3">CC99</strain>
    </source>
</reference>
<feature type="transmembrane region" description="Helical" evidence="1">
    <location>
        <begin position="258"/>
        <end position="275"/>
    </location>
</feature>
<keyword evidence="1" id="KW-1133">Transmembrane helix</keyword>
<dbReference type="STRING" id="437022.CC99x_01830"/>
<feature type="transmembrane region" description="Helical" evidence="1">
    <location>
        <begin position="386"/>
        <end position="405"/>
    </location>
</feature>
<organism evidence="2">
    <name type="scientific">Candidatus Berkiella cookevillensis</name>
    <dbReference type="NCBI Taxonomy" id="437022"/>
    <lineage>
        <taxon>Bacteria</taxon>
        <taxon>Pseudomonadati</taxon>
        <taxon>Pseudomonadota</taxon>
        <taxon>Gammaproteobacteria</taxon>
        <taxon>Candidatus Berkiellales</taxon>
        <taxon>Candidatus Berkiellaceae</taxon>
        <taxon>Candidatus Berkiella</taxon>
    </lineage>
</organism>
<evidence type="ECO:0000313" key="4">
    <source>
        <dbReference type="Proteomes" id="UP000051494"/>
    </source>
</evidence>
<feature type="transmembrane region" description="Helical" evidence="1">
    <location>
        <begin position="355"/>
        <end position="374"/>
    </location>
</feature>
<keyword evidence="4" id="KW-1185">Reference proteome</keyword>
<evidence type="ECO:0000256" key="1">
    <source>
        <dbReference type="SAM" id="Phobius"/>
    </source>
</evidence>
<reference evidence="3" key="3">
    <citation type="submission" date="2021-06" db="EMBL/GenBank/DDBJ databases">
        <title>Genomic Description and Analysis of Intracellular Bacteria, Candidatus Berkiella cookevillensis and Candidatus Berkiella aquae.</title>
        <authorList>
            <person name="Kidane D.T."/>
            <person name="Mehari Y.T."/>
            <person name="Rice F.C."/>
            <person name="Arivett B.A."/>
            <person name="Farone A.L."/>
            <person name="Berk S.G."/>
            <person name="Farone M.B."/>
        </authorList>
    </citation>
    <scope>NUCLEOTIDE SEQUENCE</scope>
    <source>
        <strain evidence="3">CC99</strain>
    </source>
</reference>
<evidence type="ECO:0008006" key="5">
    <source>
        <dbReference type="Google" id="ProtNLM"/>
    </source>
</evidence>
<feature type="transmembrane region" description="Helical" evidence="1">
    <location>
        <begin position="411"/>
        <end position="430"/>
    </location>
</feature>
<keyword evidence="1" id="KW-0472">Membrane</keyword>
<gene>
    <name evidence="3" type="ORF">CC99x_009950</name>
    <name evidence="2" type="ORF">CC99x_01830</name>
</gene>
<feature type="transmembrane region" description="Helical" evidence="1">
    <location>
        <begin position="196"/>
        <end position="214"/>
    </location>
</feature>
<evidence type="ECO:0000313" key="2">
    <source>
        <dbReference type="EMBL" id="KRG18118.1"/>
    </source>
</evidence>
<dbReference type="EMBL" id="LKHV01000009">
    <property type="protein sequence ID" value="KRG18118.1"/>
    <property type="molecule type" value="Genomic_DNA"/>
</dbReference>
<feature type="transmembrane region" description="Helical" evidence="1">
    <location>
        <begin position="169"/>
        <end position="189"/>
    </location>
</feature>
<dbReference type="OrthoDB" id="7057229at2"/>
<feature type="transmembrane region" description="Helical" evidence="1">
    <location>
        <begin position="304"/>
        <end position="324"/>
    </location>
</feature>
<sequence length="619" mass="71289">MFVVYCLILAICVYFAPALALFPKLALHPRLFVLTPMISALIVYLLVSFFLILGFYEQSTVIMASVILCSIAVFRVRRNFQTVQHYWSKSACKLYFFHAVVLLPFFIKLATHGFDRGDEIYSWNFWAIQHYLSIPIDISHTGAPYPQLLPKLLSYCYQLLGDLSLQLPVKSLLILFPFMMLNAIGLLLKSYRTPNIILYSAGLVFLLFVCNLSQFFDDGYADPLMTSGVILSVICYWRYHHWCQRINRISKGYKSEKIALSYLLFAVLAAIAAFLSKQPGLQWVAILSVFIVHGLLFSKPRTAYFKCALMGLLVLLLGAAWLWLSTEGHNFEENKGVIWLSKGNRNLFSQLASSAYTYLIAQPTLLVLFVLAYLSCKQHSLLKVIYGLFLVPGILLWFIFGAYQLRLGQHLMVLAWFVIVASQFKAFYFFNFEYHLASLSTKIMQYRRQVTLCLVMISVSISALLWYKVCYIEQKGVSLYDGDRIRLSRYFGQDADWIYQNIYKNQSVLLWVPSRYIYGLFYPHTKLATPNYRLNIQYDMQALLDELEEKQPDYVIDVDDAIMDGPAVTYLRTAIAQCPTCFEVVAKAPNRYHFITYRVHHERLKAARIESIANVSIDS</sequence>